<organism evidence="3 4">
    <name type="scientific">Thiohalocapsa marina</name>
    <dbReference type="NCBI Taxonomy" id="424902"/>
    <lineage>
        <taxon>Bacteria</taxon>
        <taxon>Pseudomonadati</taxon>
        <taxon>Pseudomonadota</taxon>
        <taxon>Gammaproteobacteria</taxon>
        <taxon>Chromatiales</taxon>
        <taxon>Chromatiaceae</taxon>
        <taxon>Thiohalocapsa</taxon>
    </lineage>
</organism>
<feature type="signal peptide" evidence="1">
    <location>
        <begin position="1"/>
        <end position="21"/>
    </location>
</feature>
<reference evidence="3 4" key="1">
    <citation type="submission" date="2019-09" db="EMBL/GenBank/DDBJ databases">
        <title>Whole-genome sequence of the purple sulfur bacterium Thiohalocapsa marina DSM 19078.</title>
        <authorList>
            <person name="Kyndt J.A."/>
            <person name="Meyer T.E."/>
        </authorList>
    </citation>
    <scope>NUCLEOTIDE SEQUENCE [LARGE SCALE GENOMIC DNA]</scope>
    <source>
        <strain evidence="3 4">DSM 19078</strain>
    </source>
</reference>
<dbReference type="Proteomes" id="UP000322981">
    <property type="component" value="Unassembled WGS sequence"/>
</dbReference>
<evidence type="ECO:0000313" key="3">
    <source>
        <dbReference type="EMBL" id="KAA6183164.1"/>
    </source>
</evidence>
<evidence type="ECO:0000256" key="1">
    <source>
        <dbReference type="SAM" id="SignalP"/>
    </source>
</evidence>
<dbReference type="RefSeq" id="WP_150094484.1">
    <property type="nucleotide sequence ID" value="NZ_VWXX01000036.1"/>
</dbReference>
<feature type="domain" description="Methanolan biosynthesis EpsI" evidence="2">
    <location>
        <begin position="10"/>
        <end position="216"/>
    </location>
</feature>
<dbReference type="AlphaFoldDB" id="A0A5M8FFJ9"/>
<dbReference type="Pfam" id="PF11984">
    <property type="entry name" value="DUF3485"/>
    <property type="match status" value="1"/>
</dbReference>
<sequence length="225" mass="25525">MLRPILIAMTLLLATIAPYLLQDQEAAIAVGVNRHAPLDMNAAIPRVFGDWQERQSPLMRPADPATEGQVNEIYTQVVARTYINGQNEHIMLMLAYGSDQLTHKTHAHPQEDCYRAQGFRVSEITDDSIDYRGKELPVRRLLAGQDTRREVISYWTTVGTTARLPGWDRKIGQLKHLFTGKTPDGLLFRVSSLQTEGFDTETHDRFIRDMLDALPDEARTRLGVR</sequence>
<keyword evidence="4" id="KW-1185">Reference proteome</keyword>
<evidence type="ECO:0000259" key="2">
    <source>
        <dbReference type="Pfam" id="PF11984"/>
    </source>
</evidence>
<feature type="chain" id="PRO_5024305350" evidence="1">
    <location>
        <begin position="22"/>
        <end position="225"/>
    </location>
</feature>
<dbReference type="OrthoDB" id="9797363at2"/>
<dbReference type="InterPro" id="IPR014263">
    <property type="entry name" value="Methanolan_biosynth_EpsI"/>
</dbReference>
<accession>A0A5M8FFJ9</accession>
<proteinExistence type="predicted"/>
<dbReference type="NCBIfam" id="TIGR02914">
    <property type="entry name" value="EpsI_fam"/>
    <property type="match status" value="1"/>
</dbReference>
<gene>
    <name evidence="3" type="primary">epsI</name>
    <name evidence="3" type="ORF">F2Q65_16375</name>
</gene>
<comment type="caution">
    <text evidence="3">The sequence shown here is derived from an EMBL/GenBank/DDBJ whole genome shotgun (WGS) entry which is preliminary data.</text>
</comment>
<name>A0A5M8FFJ9_9GAMM</name>
<dbReference type="EMBL" id="VWXX01000036">
    <property type="protein sequence ID" value="KAA6183164.1"/>
    <property type="molecule type" value="Genomic_DNA"/>
</dbReference>
<protein>
    <submittedName>
        <fullName evidence="3">EpsI family protein</fullName>
    </submittedName>
</protein>
<keyword evidence="1" id="KW-0732">Signal</keyword>
<evidence type="ECO:0000313" key="4">
    <source>
        <dbReference type="Proteomes" id="UP000322981"/>
    </source>
</evidence>